<dbReference type="RefSeq" id="WP_166948649.1">
    <property type="nucleotide sequence ID" value="NZ_JAARLZ010000006.1"/>
</dbReference>
<dbReference type="InterPro" id="IPR019734">
    <property type="entry name" value="TPR_rpt"/>
</dbReference>
<dbReference type="EMBL" id="JAARLZ010000006">
    <property type="protein sequence ID" value="NII07076.1"/>
    <property type="molecule type" value="Genomic_DNA"/>
</dbReference>
<protein>
    <recommendedName>
        <fullName evidence="4">Tetratricopeptide repeat protein</fullName>
    </recommendedName>
</protein>
<dbReference type="Pfam" id="PF13432">
    <property type="entry name" value="TPR_16"/>
    <property type="match status" value="1"/>
</dbReference>
<reference evidence="2 3" key="1">
    <citation type="submission" date="2020-03" db="EMBL/GenBank/DDBJ databases">
        <authorList>
            <person name="Lai Q."/>
        </authorList>
    </citation>
    <scope>NUCLEOTIDE SEQUENCE [LARGE SCALE GENOMIC DNA]</scope>
    <source>
        <strain evidence="2 3">CCUG 25036</strain>
    </source>
</reference>
<dbReference type="PROSITE" id="PS50005">
    <property type="entry name" value="TPR"/>
    <property type="match status" value="1"/>
</dbReference>
<dbReference type="SMART" id="SM00028">
    <property type="entry name" value="TPR"/>
    <property type="match status" value="3"/>
</dbReference>
<feature type="repeat" description="TPR" evidence="1">
    <location>
        <begin position="124"/>
        <end position="157"/>
    </location>
</feature>
<keyword evidence="3" id="KW-1185">Reference proteome</keyword>
<dbReference type="Proteomes" id="UP000490980">
    <property type="component" value="Unassembled WGS sequence"/>
</dbReference>
<organism evidence="2 3">
    <name type="scientific">Luteibacter anthropi</name>
    <dbReference type="NCBI Taxonomy" id="564369"/>
    <lineage>
        <taxon>Bacteria</taxon>
        <taxon>Pseudomonadati</taxon>
        <taxon>Pseudomonadota</taxon>
        <taxon>Gammaproteobacteria</taxon>
        <taxon>Lysobacterales</taxon>
        <taxon>Rhodanobacteraceae</taxon>
        <taxon>Luteibacter</taxon>
    </lineage>
</organism>
<keyword evidence="1" id="KW-0802">TPR repeat</keyword>
<evidence type="ECO:0000313" key="3">
    <source>
        <dbReference type="Proteomes" id="UP000490980"/>
    </source>
</evidence>
<dbReference type="Gene3D" id="1.25.40.10">
    <property type="entry name" value="Tetratricopeptide repeat domain"/>
    <property type="match status" value="1"/>
</dbReference>
<proteinExistence type="predicted"/>
<gene>
    <name evidence="2" type="ORF">HBF25_11820</name>
</gene>
<name>A0A7X5UAQ1_9GAMM</name>
<dbReference type="SUPFAM" id="SSF48452">
    <property type="entry name" value="TPR-like"/>
    <property type="match status" value="1"/>
</dbReference>
<sequence>MFGWLRKRRKKRAVPALDESRSVHFVDVYGRSLEIPLAKWRDDVLLPNVKSAWSDAGRLYELVMDGVREQLYDAIDDASVRLADIDPMVERGHVLRSIVQMKRGRFEEAQSTLQAAIARCGETGILLTNQAKVISELGDHRAAMTTLDRALALDPNQDNGLGWRVAELTEKEGEQAVTPYLATLASMAHAWRPQLLLGRRALDAGKHDEALSFFREVLDRAAHESDVMLGISGELGKHGFIADAVGLVAPLYDEKRDDPRAGFNLLQAYLELGDAEAGSALLERMFALRHPVYAERLQWYASAFDELVRTGPQPLTSEPRIELLRLDLPPWLLAMQDMAWAAPARDMHAPRVVLLPLAAMLGEKNAEARSGREDERGRLSRALPLLLLEQLIFCSDLRASMNLPVAEGHHLVLFGSSLSDDEMAQLAEDHDYIVEGDIGETNDGFEIICRLRHLSDRSVLSTASRRFASDDAGDALVALTGELLASLAMQTGRLIEPRTTHYALPEAHATPYVSALGQTLALTLARTPEARRELHGERNIYGWMQALALALPGNEPAQFMYVTALAKGRRAGSPIVDEFEEPAVQRMREMQQAGLYSTCLLPLLAAVFPANDAILDMLAVAPAMQDPAYAAWCGRVAAAFPVDPEPPPG</sequence>
<evidence type="ECO:0000313" key="2">
    <source>
        <dbReference type="EMBL" id="NII07076.1"/>
    </source>
</evidence>
<evidence type="ECO:0000256" key="1">
    <source>
        <dbReference type="PROSITE-ProRule" id="PRU00339"/>
    </source>
</evidence>
<accession>A0A7X5UAQ1</accession>
<evidence type="ECO:0008006" key="4">
    <source>
        <dbReference type="Google" id="ProtNLM"/>
    </source>
</evidence>
<comment type="caution">
    <text evidence="2">The sequence shown here is derived from an EMBL/GenBank/DDBJ whole genome shotgun (WGS) entry which is preliminary data.</text>
</comment>
<dbReference type="AlphaFoldDB" id="A0A7X5UAQ1"/>
<dbReference type="InterPro" id="IPR011990">
    <property type="entry name" value="TPR-like_helical_dom_sf"/>
</dbReference>